<dbReference type="GO" id="GO:0016020">
    <property type="term" value="C:membrane"/>
    <property type="evidence" value="ECO:0007669"/>
    <property type="project" value="TreeGrafter"/>
</dbReference>
<proteinExistence type="predicted"/>
<evidence type="ECO:0000256" key="1">
    <source>
        <dbReference type="ARBA" id="ARBA00022801"/>
    </source>
</evidence>
<dbReference type="InterPro" id="IPR000073">
    <property type="entry name" value="AB_hydrolase_1"/>
</dbReference>
<dbReference type="EC" id="3.1.1.2" evidence="3"/>
<accession>A0A447ID55</accession>
<dbReference type="RefSeq" id="WP_126150922.1">
    <property type="nucleotide sequence ID" value="NZ_JBHTMH010000001.1"/>
</dbReference>
<sequence length="285" mass="30768">MVGQNFTVKVGGAGLAGIQMGEGLPIVFLHAGVCDKRMWTDQMQVVADDGWHAIAYDRRGYGETESPDEPFSHLDDLEAMLDAFGIHAALFVGCSMGGGLAVDFALRHPGRVLGLVLIGTSITGAPWTATAEETAIEMAEEDAWERGDLDLVNRVQAHEWLDGPRTQSGRVGGDARALFFDMNAKALAKPNLTQEEGRPAAWTRIEQVSAPALLIVGDEDFTALVERHETLSESMPNAFAVVLEGVAHIPSIERPDLVNSLLLQFLDALVGDDDEDEEDDEDSEG</sequence>
<organism evidence="3 4">
    <name type="scientific">Devosia equisanguinis</name>
    <dbReference type="NCBI Taxonomy" id="2490941"/>
    <lineage>
        <taxon>Bacteria</taxon>
        <taxon>Pseudomonadati</taxon>
        <taxon>Pseudomonadota</taxon>
        <taxon>Alphaproteobacteria</taxon>
        <taxon>Hyphomicrobiales</taxon>
        <taxon>Devosiaceae</taxon>
        <taxon>Devosia</taxon>
    </lineage>
</organism>
<keyword evidence="4" id="KW-1185">Reference proteome</keyword>
<dbReference type="Gene3D" id="3.40.50.1820">
    <property type="entry name" value="alpha/beta hydrolase"/>
    <property type="match status" value="1"/>
</dbReference>
<dbReference type="GO" id="GO:0004064">
    <property type="term" value="F:arylesterase activity"/>
    <property type="evidence" value="ECO:0007669"/>
    <property type="project" value="UniProtKB-EC"/>
</dbReference>
<dbReference type="Proteomes" id="UP000268844">
    <property type="component" value="Unassembled WGS sequence"/>
</dbReference>
<dbReference type="InterPro" id="IPR029058">
    <property type="entry name" value="AB_hydrolase_fold"/>
</dbReference>
<dbReference type="EMBL" id="UZWD01000031">
    <property type="protein sequence ID" value="VDS05379.1"/>
    <property type="molecule type" value="Genomic_DNA"/>
</dbReference>
<dbReference type="InterPro" id="IPR000639">
    <property type="entry name" value="Epox_hydrolase-like"/>
</dbReference>
<dbReference type="PRINTS" id="PR00412">
    <property type="entry name" value="EPOXHYDRLASE"/>
</dbReference>
<dbReference type="Pfam" id="PF00561">
    <property type="entry name" value="Abhydrolase_1"/>
    <property type="match status" value="1"/>
</dbReference>
<reference evidence="3 4" key="1">
    <citation type="submission" date="2018-12" db="EMBL/GenBank/DDBJ databases">
        <authorList>
            <person name="Criscuolo A."/>
        </authorList>
    </citation>
    <scope>NUCLEOTIDE SEQUENCE [LARGE SCALE GENOMIC DNA]</scope>
    <source>
        <strain evidence="3">ACIP1116281</strain>
    </source>
</reference>
<dbReference type="PRINTS" id="PR00111">
    <property type="entry name" value="ABHYDROLASE"/>
</dbReference>
<evidence type="ECO:0000259" key="2">
    <source>
        <dbReference type="Pfam" id="PF00561"/>
    </source>
</evidence>
<dbReference type="PANTHER" id="PTHR43798">
    <property type="entry name" value="MONOACYLGLYCEROL LIPASE"/>
    <property type="match status" value="1"/>
</dbReference>
<gene>
    <name evidence="3" type="ORF">DEVEQU_02521</name>
</gene>
<dbReference type="PANTHER" id="PTHR43798:SF31">
    <property type="entry name" value="AB HYDROLASE SUPERFAMILY PROTEIN YCLE"/>
    <property type="match status" value="1"/>
</dbReference>
<feature type="domain" description="AB hydrolase-1" evidence="2">
    <location>
        <begin position="25"/>
        <end position="255"/>
    </location>
</feature>
<protein>
    <submittedName>
        <fullName evidence="3">Arylesterase</fullName>
        <ecNumber evidence="3">3.1.1.2</ecNumber>
    </submittedName>
</protein>
<keyword evidence="1 3" id="KW-0378">Hydrolase</keyword>
<dbReference type="OrthoDB" id="9804723at2"/>
<dbReference type="AlphaFoldDB" id="A0A447ID55"/>
<evidence type="ECO:0000313" key="4">
    <source>
        <dbReference type="Proteomes" id="UP000268844"/>
    </source>
</evidence>
<dbReference type="SUPFAM" id="SSF53474">
    <property type="entry name" value="alpha/beta-Hydrolases"/>
    <property type="match status" value="1"/>
</dbReference>
<dbReference type="InterPro" id="IPR050266">
    <property type="entry name" value="AB_hydrolase_sf"/>
</dbReference>
<name>A0A447ID55_9HYPH</name>
<evidence type="ECO:0000313" key="3">
    <source>
        <dbReference type="EMBL" id="VDS05379.1"/>
    </source>
</evidence>